<comment type="caution">
    <text evidence="1">The sequence shown here is derived from an EMBL/GenBank/DDBJ whole genome shotgun (WGS) entry which is preliminary data.</text>
</comment>
<organism evidence="1 2">
    <name type="scientific">Arsenicicoccus cauae</name>
    <dbReference type="NCBI Taxonomy" id="2663847"/>
    <lineage>
        <taxon>Bacteria</taxon>
        <taxon>Bacillati</taxon>
        <taxon>Actinomycetota</taxon>
        <taxon>Actinomycetes</taxon>
        <taxon>Micrococcales</taxon>
        <taxon>Intrasporangiaceae</taxon>
        <taxon>Arsenicicoccus</taxon>
    </lineage>
</organism>
<dbReference type="Proteomes" id="UP000431092">
    <property type="component" value="Unassembled WGS sequence"/>
</dbReference>
<protein>
    <submittedName>
        <fullName evidence="1">Uncharacterized protein</fullName>
    </submittedName>
</protein>
<accession>A0A6I3IMW8</accession>
<keyword evidence="2" id="KW-1185">Reference proteome</keyword>
<gene>
    <name evidence="1" type="ORF">GGG17_13665</name>
</gene>
<dbReference type="RefSeq" id="WP_154594206.1">
    <property type="nucleotide sequence ID" value="NZ_WLVL01000040.1"/>
</dbReference>
<dbReference type="AlphaFoldDB" id="A0A6I3IMW8"/>
<reference evidence="1 2" key="1">
    <citation type="submission" date="2019-11" db="EMBL/GenBank/DDBJ databases">
        <title>Whole genome sequencing identifies a novel species of the genus Arsenicicoccus isolated from human blood.</title>
        <authorList>
            <person name="Jeong J.H."/>
            <person name="Kweon O.J."/>
            <person name="Kim H.R."/>
            <person name="Kim T.-H."/>
            <person name="Ha S.-M."/>
            <person name="Lee M.-K."/>
        </authorList>
    </citation>
    <scope>NUCLEOTIDE SEQUENCE [LARGE SCALE GENOMIC DNA]</scope>
    <source>
        <strain evidence="1 2">MKL-02</strain>
    </source>
</reference>
<name>A0A6I3IMW8_9MICO</name>
<dbReference type="EMBL" id="WLVL01000040">
    <property type="protein sequence ID" value="MTB72995.1"/>
    <property type="molecule type" value="Genomic_DNA"/>
</dbReference>
<proteinExistence type="predicted"/>
<evidence type="ECO:0000313" key="1">
    <source>
        <dbReference type="EMBL" id="MTB72995.1"/>
    </source>
</evidence>
<sequence>MSELPLSCRLALWVTSAYAGRLPLERALVAAAAELDHVSGVERVQDWGSLGERVVAVALPRAGATVSVPRGNPDLVGAAAEAGECCYSPALGVALVPAVAEFGPAGDVGWAARLTAYDGDPVPSHRLEMLSLREAERVLRAEIASATEELTSLGAVWGAAARDAADAALGSGRWGLPPDLPARAVSVITLAATVGRIADLGLEAADPSLVAGEAGRRSATLQRLQRAADEALETATNVAALAIAGYLPADRLP</sequence>
<evidence type="ECO:0000313" key="2">
    <source>
        <dbReference type="Proteomes" id="UP000431092"/>
    </source>
</evidence>